<evidence type="ECO:0000313" key="1">
    <source>
        <dbReference type="EMBL" id="MCX2819750.1"/>
    </source>
</evidence>
<keyword evidence="2" id="KW-1185">Reference proteome</keyword>
<protein>
    <submittedName>
        <fullName evidence="1">Uncharacterized protein</fullName>
    </submittedName>
</protein>
<evidence type="ECO:0000313" key="2">
    <source>
        <dbReference type="Proteomes" id="UP001149411"/>
    </source>
</evidence>
<dbReference type="EMBL" id="RKLV01000011">
    <property type="protein sequence ID" value="MCX2819750.1"/>
    <property type="molecule type" value="Genomic_DNA"/>
</dbReference>
<gene>
    <name evidence="1" type="ORF">EGH25_10360</name>
</gene>
<dbReference type="Proteomes" id="UP001149411">
    <property type="component" value="Unassembled WGS sequence"/>
</dbReference>
<dbReference type="AlphaFoldDB" id="A0A9Q4C4L6"/>
<reference evidence="1" key="1">
    <citation type="submission" date="2022-09" db="EMBL/GenBank/DDBJ databases">
        <title>Haloadaptaus new haloarchaeum isolated from saline soil.</title>
        <authorList>
            <person name="Duran-Viseras A."/>
            <person name="Sanchez-Porro C."/>
            <person name="Ventosa A."/>
        </authorList>
    </citation>
    <scope>NUCLEOTIDE SEQUENCE</scope>
    <source>
        <strain evidence="1">F3-133</strain>
    </source>
</reference>
<comment type="caution">
    <text evidence="1">The sequence shown here is derived from an EMBL/GenBank/DDBJ whole genome shotgun (WGS) entry which is preliminary data.</text>
</comment>
<name>A0A9Q4C4L6_9EURY</name>
<proteinExistence type="predicted"/>
<accession>A0A9Q4C4L6</accession>
<organism evidence="1 2">
    <name type="scientific">Halorutilus salinus</name>
    <dbReference type="NCBI Taxonomy" id="2487751"/>
    <lineage>
        <taxon>Archaea</taxon>
        <taxon>Methanobacteriati</taxon>
        <taxon>Methanobacteriota</taxon>
        <taxon>Stenosarchaea group</taxon>
        <taxon>Halobacteria</taxon>
        <taxon>Halorutilales</taxon>
        <taxon>Halorutilaceae</taxon>
        <taxon>Halorutilus</taxon>
    </lineage>
</organism>
<sequence>MSSIGETIDDLSDNLSNLEDFDPTATEIHKPELSDSGITTVLDKFDELADAIDENVGIETERDNSLLSEVFVITDGHVETTDGFVNWLEGLLELCPPFNEELTSLVMVNSNVKVEAVEGLVPDELLGRLKNIGMINDGKINQRTYHYQLIGSHDSILRELGQLFDIELPTEYESFEMLFYESWASGVQENAESLSKWIERASKHNPGKLEAGEQAKFGLVSLNAPLRISTETPGYTSLNIYASSNSKMGYWRDTGNRRSTINEIMRSVGLIEE</sequence>